<keyword evidence="2" id="KW-1185">Reference proteome</keyword>
<accession>A0A9X0RA19</accession>
<comment type="caution">
    <text evidence="1">The sequence shown here is derived from an EMBL/GenBank/DDBJ whole genome shotgun (WGS) entry which is preliminary data.</text>
</comment>
<dbReference type="RefSeq" id="WP_187025989.1">
    <property type="nucleotide sequence ID" value="NZ_JACRUP010000005.1"/>
</dbReference>
<protein>
    <submittedName>
        <fullName evidence="1">Uncharacterized protein</fullName>
    </submittedName>
</protein>
<dbReference type="AlphaFoldDB" id="A0A9X0RA19"/>
<evidence type="ECO:0000313" key="2">
    <source>
        <dbReference type="Proteomes" id="UP000615796"/>
    </source>
</evidence>
<proteinExistence type="predicted"/>
<evidence type="ECO:0000313" key="1">
    <source>
        <dbReference type="EMBL" id="MBC5851201.1"/>
    </source>
</evidence>
<dbReference type="Proteomes" id="UP000615796">
    <property type="component" value="Unassembled WGS sequence"/>
</dbReference>
<dbReference type="EMBL" id="JACRUP010000005">
    <property type="protein sequence ID" value="MBC5851201.1"/>
    <property type="molecule type" value="Genomic_DNA"/>
</dbReference>
<sequence>MNDIQIYKAISDAIGKVMIEDVNELITMSRFKKSKDVLSGATAICIRTERALAKIAVCLVDLKSNKTDLNDISIKDMFMQLGSLENSVNNGIHSHSKVFIDAVKHLPDEPVSDFSKLQLIKIHKALDQFINSESESDSLQAKFASQIKEQIENCSHQNFKELYKLIELKNEIYGYNASYSEDSDVRLKEAGEYKQKGEVLTQIKHHMINPRSVFFNNLSEHLKTHNEWMEPAIDKRELPKTKLNPIILDEFSYEHVDPSFLIKNIPSLTKLRGFCSESEKDLDSLISSFVGKKYSTYYGKVEGVLGEIPNETRWKACRAFEDYTNAAIVHALFLQTSELKSQLTEISKKFTDEVSEFIEVDEIFSAKLKNFEDSIVSKRARYSTEKTSESTLVM</sequence>
<gene>
    <name evidence="1" type="ORF">H8Q88_09575</name>
</gene>
<reference evidence="1" key="1">
    <citation type="submission" date="2020-08" db="EMBL/GenBank/DDBJ databases">
        <title>Genome Sequencing and Pan-Genome Analysis of Migratory bird Vibrio Strains, Inner Mongolia.</title>
        <authorList>
            <person name="Zheng L."/>
        </authorList>
    </citation>
    <scope>NUCLEOTIDE SEQUENCE</scope>
    <source>
        <strain evidence="1">M13F</strain>
    </source>
</reference>
<organism evidence="1 2">
    <name type="scientific">Vibrio metschnikovii</name>
    <dbReference type="NCBI Taxonomy" id="28172"/>
    <lineage>
        <taxon>Bacteria</taxon>
        <taxon>Pseudomonadati</taxon>
        <taxon>Pseudomonadota</taxon>
        <taxon>Gammaproteobacteria</taxon>
        <taxon>Vibrionales</taxon>
        <taxon>Vibrionaceae</taxon>
        <taxon>Vibrio</taxon>
    </lineage>
</organism>
<name>A0A9X0RA19_VIBME</name>